<name>A0A5M6I8Q8_9PROT</name>
<dbReference type="InterPro" id="IPR022472">
    <property type="entry name" value="VPLPA-CTERM"/>
</dbReference>
<keyword evidence="1" id="KW-0732">Signal</keyword>
<proteinExistence type="predicted"/>
<protein>
    <submittedName>
        <fullName evidence="2">VPLPA-CTERM sorting domain-containing protein</fullName>
    </submittedName>
</protein>
<comment type="caution">
    <text evidence="2">The sequence shown here is derived from an EMBL/GenBank/DDBJ whole genome shotgun (WGS) entry which is preliminary data.</text>
</comment>
<dbReference type="RefSeq" id="WP_150063183.1">
    <property type="nucleotide sequence ID" value="NZ_JACHII010000011.1"/>
</dbReference>
<keyword evidence="3" id="KW-1185">Reference proteome</keyword>
<dbReference type="AlphaFoldDB" id="A0A5M6I8Q8"/>
<dbReference type="NCBIfam" id="TIGR03370">
    <property type="entry name" value="VPLPA-CTERM"/>
    <property type="match status" value="1"/>
</dbReference>
<dbReference type="EMBL" id="VWPJ01000015">
    <property type="protein sequence ID" value="KAA5604644.1"/>
    <property type="molecule type" value="Genomic_DNA"/>
</dbReference>
<evidence type="ECO:0000313" key="3">
    <source>
        <dbReference type="Proteomes" id="UP000324065"/>
    </source>
</evidence>
<dbReference type="OrthoDB" id="7373260at2"/>
<organism evidence="2 3">
    <name type="scientific">Roseospira marina</name>
    <dbReference type="NCBI Taxonomy" id="140057"/>
    <lineage>
        <taxon>Bacteria</taxon>
        <taxon>Pseudomonadati</taxon>
        <taxon>Pseudomonadota</taxon>
        <taxon>Alphaproteobacteria</taxon>
        <taxon>Rhodospirillales</taxon>
        <taxon>Rhodospirillaceae</taxon>
        <taxon>Roseospira</taxon>
    </lineage>
</organism>
<feature type="chain" id="PRO_5024406597" evidence="1">
    <location>
        <begin position="23"/>
        <end position="225"/>
    </location>
</feature>
<accession>A0A5M6I8Q8</accession>
<dbReference type="Proteomes" id="UP000324065">
    <property type="component" value="Unassembled WGS sequence"/>
</dbReference>
<reference evidence="2 3" key="1">
    <citation type="submission" date="2019-09" db="EMBL/GenBank/DDBJ databases">
        <title>Genome sequence of Roseospira marina, one of the more divergent members of the non-sulfur purple photosynthetic bacterial family, the Rhodospirillaceae.</title>
        <authorList>
            <person name="Meyer T."/>
            <person name="Kyndt J."/>
        </authorList>
    </citation>
    <scope>NUCLEOTIDE SEQUENCE [LARGE SCALE GENOMIC DNA]</scope>
    <source>
        <strain evidence="2 3">DSM 15113</strain>
    </source>
</reference>
<gene>
    <name evidence="2" type="ORF">F1188_14610</name>
</gene>
<feature type="signal peptide" evidence="1">
    <location>
        <begin position="1"/>
        <end position="22"/>
    </location>
</feature>
<sequence length="225" mass="24014">MKAGLLSLAAGAFALTAASANAAVLDFGSWTFDNTFWGTPGASSHDFALADGLTLTATAGNYSTGRVTYDWEGRPTYHDPLTSKLGRSTDGFSSWTAGWWQYDPQEIDGTGPNEYIELSFNKVVDLNWIDFSYVGSNDDVSMSLNGSDVPNSPTDTDPFYFLSGTSGSVLRLDAFGNNNDFTIKSLSYDIPAEVPLPAAAWFMLTALGGLAGGRWLRKGTARAAA</sequence>
<evidence type="ECO:0000313" key="2">
    <source>
        <dbReference type="EMBL" id="KAA5604644.1"/>
    </source>
</evidence>
<evidence type="ECO:0000256" key="1">
    <source>
        <dbReference type="SAM" id="SignalP"/>
    </source>
</evidence>